<evidence type="ECO:0000256" key="9">
    <source>
        <dbReference type="SAM" id="MobiDB-lite"/>
    </source>
</evidence>
<reference evidence="11" key="1">
    <citation type="journal article" date="2023" name="GigaByte">
        <title>Genome assembly of the bearded iris, Iris pallida Lam.</title>
        <authorList>
            <person name="Bruccoleri R.E."/>
            <person name="Oakeley E.J."/>
            <person name="Faust A.M.E."/>
            <person name="Altorfer M."/>
            <person name="Dessus-Babus S."/>
            <person name="Burckhardt D."/>
            <person name="Oertli M."/>
            <person name="Naumann U."/>
            <person name="Petersen F."/>
            <person name="Wong J."/>
        </authorList>
    </citation>
    <scope>NUCLEOTIDE SEQUENCE</scope>
    <source>
        <strain evidence="11">GSM-AAB239-AS_SAM_17_03QT</strain>
    </source>
</reference>
<reference evidence="11" key="2">
    <citation type="submission" date="2023-04" db="EMBL/GenBank/DDBJ databases">
        <authorList>
            <person name="Bruccoleri R.E."/>
            <person name="Oakeley E.J."/>
            <person name="Faust A.-M."/>
            <person name="Dessus-Babus S."/>
            <person name="Altorfer M."/>
            <person name="Burckhardt D."/>
            <person name="Oertli M."/>
            <person name="Naumann U."/>
            <person name="Petersen F."/>
            <person name="Wong J."/>
        </authorList>
    </citation>
    <scope>NUCLEOTIDE SEQUENCE</scope>
    <source>
        <strain evidence="11">GSM-AAB239-AS_SAM_17_03QT</strain>
        <tissue evidence="11">Leaf</tissue>
    </source>
</reference>
<keyword evidence="12" id="KW-1185">Reference proteome</keyword>
<evidence type="ECO:0000256" key="1">
    <source>
        <dbReference type="ARBA" id="ARBA00010899"/>
    </source>
</evidence>
<keyword evidence="3 6" id="KW-0547">Nucleotide-binding</keyword>
<dbReference type="PANTHER" id="PTHR47972:SF45">
    <property type="entry name" value="PROTEIN CLARET SEGREGATIONAL"/>
    <property type="match status" value="1"/>
</dbReference>
<evidence type="ECO:0000256" key="2">
    <source>
        <dbReference type="ARBA" id="ARBA00022701"/>
    </source>
</evidence>
<dbReference type="GO" id="GO:0005524">
    <property type="term" value="F:ATP binding"/>
    <property type="evidence" value="ECO:0007669"/>
    <property type="project" value="UniProtKB-UniRule"/>
</dbReference>
<dbReference type="PRINTS" id="PR00380">
    <property type="entry name" value="KINESINHEAVY"/>
</dbReference>
<feature type="binding site" evidence="6">
    <location>
        <begin position="483"/>
        <end position="490"/>
    </location>
    <ligand>
        <name>ATP</name>
        <dbReference type="ChEBI" id="CHEBI:30616"/>
    </ligand>
</feature>
<sequence>MVGASVALRHRPAPPSPADPPSTADPPSPAVPATPEPSPVDLASRYDVERVLNEKMKGKSKSDYKGRSEQMTEYIKRLRTCIRWLLEREDGNMVEIEESRSLLESEEKRHADTVAQMRNDIEELNATIDEHRRESTSMQERLMEEEAEKLAAIKSYEEEKEARLGVEKSRDALLEDLAKAGQEEKCLQDQIKLLQESNKRLQDYNASLQQYNSNLQADVVKNGETISKLNEEKNTMKDSLTGLRNNLTFVKNQLDTSRALHLESIKQKDDLQKEIDSLTINLQQTRDDRDHQLAQIESLISELCNYKELTEKAAKEMENTCNSQREIIQTLQDELGTAKEKLKMIDLTAMRTMSENEEQKITLKTLQNRLADAEDELLEAENIRKELHNTIMELKGNIRVFCRVRPSLSGSDCNSRECVVVSFPTSMELRGRGIELMHNSKSIAFTYDKVFNPESSQEDIFIEISQLVQSALDGYKVCIFAYGQTGSGKTYTMMGTTEKRGLIPRSLEQIFETSQSKLSQGWKYKMQASMLEIYNETIRDLLASSQSGSLDIKHDANSNSYVPGLTVVDVCSINEVSFLLRQAAQSRSVGWTQMNEQSSRSHFVFTLRISGVNQKTEQQVQGVLNLIDLAGSERLSKSGSTGDRLKETQAINKSLSALRDVICALTNKKDHIPYRNSKLTHILQPCLGKDSKTLMFVNISPEASSSGESFCSLQFATGVNSCEIGASRRQSLTRSESRLSYG</sequence>
<proteinExistence type="inferred from homology"/>
<dbReference type="InterPro" id="IPR019821">
    <property type="entry name" value="Kinesin_motor_CS"/>
</dbReference>
<feature type="region of interest" description="Disordered" evidence="9">
    <location>
        <begin position="1"/>
        <end position="45"/>
    </location>
</feature>
<evidence type="ECO:0000256" key="7">
    <source>
        <dbReference type="RuleBase" id="RU000394"/>
    </source>
</evidence>
<evidence type="ECO:0000256" key="4">
    <source>
        <dbReference type="ARBA" id="ARBA00022840"/>
    </source>
</evidence>
<gene>
    <name evidence="11" type="ORF">M6B38_301145</name>
</gene>
<dbReference type="Proteomes" id="UP001140949">
    <property type="component" value="Unassembled WGS sequence"/>
</dbReference>
<dbReference type="PANTHER" id="PTHR47972">
    <property type="entry name" value="KINESIN-LIKE PROTEIN KLP-3"/>
    <property type="match status" value="1"/>
</dbReference>
<evidence type="ECO:0000313" key="11">
    <source>
        <dbReference type="EMBL" id="KAJ6842404.1"/>
    </source>
</evidence>
<name>A0AAX6HPD3_IRIPA</name>
<comment type="caution">
    <text evidence="11">The sequence shown here is derived from an EMBL/GenBank/DDBJ whole genome shotgun (WGS) entry which is preliminary data.</text>
</comment>
<dbReference type="SMART" id="SM00129">
    <property type="entry name" value="KISc"/>
    <property type="match status" value="1"/>
</dbReference>
<evidence type="ECO:0000256" key="3">
    <source>
        <dbReference type="ARBA" id="ARBA00022741"/>
    </source>
</evidence>
<dbReference type="FunFam" id="3.40.850.10:FF:000048">
    <property type="entry name" value="Kinesin-like protein"/>
    <property type="match status" value="1"/>
</dbReference>
<dbReference type="SUPFAM" id="SSF52540">
    <property type="entry name" value="P-loop containing nucleoside triphosphate hydrolases"/>
    <property type="match status" value="1"/>
</dbReference>
<feature type="domain" description="Kinesin motor" evidence="10">
    <location>
        <begin position="397"/>
        <end position="722"/>
    </location>
</feature>
<dbReference type="GO" id="GO:0007018">
    <property type="term" value="P:microtubule-based movement"/>
    <property type="evidence" value="ECO:0007669"/>
    <property type="project" value="InterPro"/>
</dbReference>
<protein>
    <recommendedName>
        <fullName evidence="7">Kinesin-like protein</fullName>
    </recommendedName>
</protein>
<dbReference type="GO" id="GO:0003777">
    <property type="term" value="F:microtubule motor activity"/>
    <property type="evidence" value="ECO:0007669"/>
    <property type="project" value="InterPro"/>
</dbReference>
<evidence type="ECO:0000313" key="12">
    <source>
        <dbReference type="Proteomes" id="UP001140949"/>
    </source>
</evidence>
<dbReference type="GO" id="GO:0005874">
    <property type="term" value="C:microtubule"/>
    <property type="evidence" value="ECO:0007669"/>
    <property type="project" value="UniProtKB-KW"/>
</dbReference>
<keyword evidence="4 6" id="KW-0067">ATP-binding</keyword>
<organism evidence="11 12">
    <name type="scientific">Iris pallida</name>
    <name type="common">Sweet iris</name>
    <dbReference type="NCBI Taxonomy" id="29817"/>
    <lineage>
        <taxon>Eukaryota</taxon>
        <taxon>Viridiplantae</taxon>
        <taxon>Streptophyta</taxon>
        <taxon>Embryophyta</taxon>
        <taxon>Tracheophyta</taxon>
        <taxon>Spermatophyta</taxon>
        <taxon>Magnoliopsida</taxon>
        <taxon>Liliopsida</taxon>
        <taxon>Asparagales</taxon>
        <taxon>Iridaceae</taxon>
        <taxon>Iridoideae</taxon>
        <taxon>Irideae</taxon>
        <taxon>Iris</taxon>
    </lineage>
</organism>
<dbReference type="InterPro" id="IPR027640">
    <property type="entry name" value="Kinesin-like_fam"/>
</dbReference>
<accession>A0AAX6HPD3</accession>
<dbReference type="PROSITE" id="PS00411">
    <property type="entry name" value="KINESIN_MOTOR_1"/>
    <property type="match status" value="1"/>
</dbReference>
<feature type="coiled-coil region" evidence="8">
    <location>
        <begin position="314"/>
        <end position="397"/>
    </location>
</feature>
<keyword evidence="5 6" id="KW-0505">Motor protein</keyword>
<dbReference type="InterPro" id="IPR001752">
    <property type="entry name" value="Kinesin_motor_dom"/>
</dbReference>
<evidence type="ECO:0000256" key="5">
    <source>
        <dbReference type="ARBA" id="ARBA00023175"/>
    </source>
</evidence>
<evidence type="ECO:0000256" key="6">
    <source>
        <dbReference type="PROSITE-ProRule" id="PRU00283"/>
    </source>
</evidence>
<dbReference type="InterPro" id="IPR027417">
    <property type="entry name" value="P-loop_NTPase"/>
</dbReference>
<dbReference type="InterPro" id="IPR036961">
    <property type="entry name" value="Kinesin_motor_dom_sf"/>
</dbReference>
<keyword evidence="8" id="KW-0175">Coiled coil</keyword>
<dbReference type="EMBL" id="JANAVB010007600">
    <property type="protein sequence ID" value="KAJ6842404.1"/>
    <property type="molecule type" value="Genomic_DNA"/>
</dbReference>
<feature type="coiled-coil region" evidence="8">
    <location>
        <begin position="107"/>
        <end position="288"/>
    </location>
</feature>
<feature type="compositionally biased region" description="Pro residues" evidence="9">
    <location>
        <begin position="13"/>
        <end position="38"/>
    </location>
</feature>
<dbReference type="AlphaFoldDB" id="A0AAX6HPD3"/>
<evidence type="ECO:0000259" key="10">
    <source>
        <dbReference type="PROSITE" id="PS50067"/>
    </source>
</evidence>
<dbReference type="Gene3D" id="3.40.850.10">
    <property type="entry name" value="Kinesin motor domain"/>
    <property type="match status" value="1"/>
</dbReference>
<evidence type="ECO:0000256" key="8">
    <source>
        <dbReference type="SAM" id="Coils"/>
    </source>
</evidence>
<comment type="similarity">
    <text evidence="1">Belongs to the TRAFAC class myosin-kinesin ATPase superfamily. Kinesin family. KIN-14 subfamily.</text>
</comment>
<dbReference type="GO" id="GO:0008017">
    <property type="term" value="F:microtubule binding"/>
    <property type="evidence" value="ECO:0007669"/>
    <property type="project" value="InterPro"/>
</dbReference>
<dbReference type="PROSITE" id="PS50067">
    <property type="entry name" value="KINESIN_MOTOR_2"/>
    <property type="match status" value="1"/>
</dbReference>
<dbReference type="Pfam" id="PF00225">
    <property type="entry name" value="Kinesin"/>
    <property type="match status" value="1"/>
</dbReference>
<keyword evidence="2 7" id="KW-0493">Microtubule</keyword>
<dbReference type="CDD" id="cd01366">
    <property type="entry name" value="KISc_C_terminal"/>
    <property type="match status" value="1"/>
</dbReference>